<dbReference type="RefSeq" id="WP_129351264.1">
    <property type="nucleotide sequence ID" value="NZ_CP012670.1"/>
</dbReference>
<proteinExistence type="predicted"/>
<name>A0A4P2Q5V3_SORCE</name>
<reference evidence="4 5" key="1">
    <citation type="submission" date="2015-09" db="EMBL/GenBank/DDBJ databases">
        <title>Sorangium comparison.</title>
        <authorList>
            <person name="Zaburannyi N."/>
            <person name="Bunk B."/>
            <person name="Overmann J."/>
            <person name="Mueller R."/>
        </authorList>
    </citation>
    <scope>NUCLEOTIDE SEQUENCE [LARGE SCALE GENOMIC DNA]</scope>
    <source>
        <strain evidence="4 5">So ceGT47</strain>
    </source>
</reference>
<evidence type="ECO:0000259" key="3">
    <source>
        <dbReference type="Pfam" id="PF04773"/>
    </source>
</evidence>
<dbReference type="GO" id="GO:0016989">
    <property type="term" value="F:sigma factor antagonist activity"/>
    <property type="evidence" value="ECO:0007669"/>
    <property type="project" value="TreeGrafter"/>
</dbReference>
<dbReference type="Gene3D" id="2.60.120.1440">
    <property type="match status" value="1"/>
</dbReference>
<keyword evidence="2" id="KW-1133">Transmembrane helix</keyword>
<dbReference type="PANTHER" id="PTHR30273">
    <property type="entry name" value="PERIPLASMIC SIGNAL SENSOR AND SIGMA FACTOR ACTIVATOR FECR-RELATED"/>
    <property type="match status" value="1"/>
</dbReference>
<dbReference type="Pfam" id="PF04773">
    <property type="entry name" value="FecR"/>
    <property type="match status" value="1"/>
</dbReference>
<keyword evidence="2" id="KW-0812">Transmembrane</keyword>
<sequence>MSGAKHYERAREHMDRLLRAEEPPEPRWDAIERELFARLEAPAPAVRAARPQRSPLGRALAFAAAAAAIALVVLAASRSAPPVASVAAPRARDLAEVPWAAGGAGAAGDRDFRALRSGDSIETADAAVSFIDAGSVRWTLLPRSRVVVRAVGAAGVGHVVALEQGSLRAEVVTRAPEEGLVEAFAVDVGGTRVAVHGTLFTVTRLDDRVEVDVEHGTVAVGPAAYRGATTARLLVGPSRGTFSLDGGRAARLLPRPAQPEGAPSVATPAPSPRSPAADAQAPSKAAAGRAVAALAEESAEPAEPAEAAGVARPAESAEPDAPELAAPLPPSSVEPAPVPAAPAPEAGAAPLPSRLTPASVQALLSGCFARESARGSSSVRRSVVSTLRISVRPDGGIAALRFDPPLRPALQACAEGLYRGRFAGGPQQIDIPLTLED</sequence>
<dbReference type="InterPro" id="IPR006860">
    <property type="entry name" value="FecR"/>
</dbReference>
<dbReference type="EMBL" id="CP012670">
    <property type="protein sequence ID" value="AUX24769.1"/>
    <property type="molecule type" value="Genomic_DNA"/>
</dbReference>
<evidence type="ECO:0000313" key="5">
    <source>
        <dbReference type="Proteomes" id="UP000295781"/>
    </source>
</evidence>
<protein>
    <recommendedName>
        <fullName evidence="3">FecR protein domain-containing protein</fullName>
    </recommendedName>
</protein>
<feature type="compositionally biased region" description="Pro residues" evidence="1">
    <location>
        <begin position="327"/>
        <end position="342"/>
    </location>
</feature>
<feature type="region of interest" description="Disordered" evidence="1">
    <location>
        <begin position="253"/>
        <end position="353"/>
    </location>
</feature>
<dbReference type="OrthoDB" id="5507641at2"/>
<feature type="compositionally biased region" description="Low complexity" evidence="1">
    <location>
        <begin position="343"/>
        <end position="352"/>
    </location>
</feature>
<evidence type="ECO:0000256" key="2">
    <source>
        <dbReference type="SAM" id="Phobius"/>
    </source>
</evidence>
<evidence type="ECO:0000313" key="4">
    <source>
        <dbReference type="EMBL" id="AUX24769.1"/>
    </source>
</evidence>
<feature type="domain" description="FecR protein" evidence="3">
    <location>
        <begin position="123"/>
        <end position="218"/>
    </location>
</feature>
<feature type="compositionally biased region" description="Low complexity" evidence="1">
    <location>
        <begin position="262"/>
        <end position="316"/>
    </location>
</feature>
<evidence type="ECO:0000256" key="1">
    <source>
        <dbReference type="SAM" id="MobiDB-lite"/>
    </source>
</evidence>
<dbReference type="Proteomes" id="UP000295781">
    <property type="component" value="Chromosome"/>
</dbReference>
<dbReference type="AlphaFoldDB" id="A0A4P2Q5V3"/>
<organism evidence="4 5">
    <name type="scientific">Sorangium cellulosum</name>
    <name type="common">Polyangium cellulosum</name>
    <dbReference type="NCBI Taxonomy" id="56"/>
    <lineage>
        <taxon>Bacteria</taxon>
        <taxon>Pseudomonadati</taxon>
        <taxon>Myxococcota</taxon>
        <taxon>Polyangia</taxon>
        <taxon>Polyangiales</taxon>
        <taxon>Polyangiaceae</taxon>
        <taxon>Sorangium</taxon>
    </lineage>
</organism>
<dbReference type="PANTHER" id="PTHR30273:SF2">
    <property type="entry name" value="PROTEIN FECR"/>
    <property type="match status" value="1"/>
</dbReference>
<feature type="transmembrane region" description="Helical" evidence="2">
    <location>
        <begin position="56"/>
        <end position="76"/>
    </location>
</feature>
<accession>A0A4P2Q5V3</accession>
<gene>
    <name evidence="4" type="ORF">SOCEGT47_053080</name>
</gene>
<keyword evidence="2" id="KW-0472">Membrane</keyword>
<dbReference type="InterPro" id="IPR012373">
    <property type="entry name" value="Ferrdict_sens_TM"/>
</dbReference>